<protein>
    <submittedName>
        <fullName evidence="2">Uncharacterized protein</fullName>
    </submittedName>
</protein>
<gene>
    <name evidence="2" type="ORF">BDP27DRAFT_1330662</name>
</gene>
<organism evidence="2 3">
    <name type="scientific">Rhodocollybia butyracea</name>
    <dbReference type="NCBI Taxonomy" id="206335"/>
    <lineage>
        <taxon>Eukaryota</taxon>
        <taxon>Fungi</taxon>
        <taxon>Dikarya</taxon>
        <taxon>Basidiomycota</taxon>
        <taxon>Agaricomycotina</taxon>
        <taxon>Agaricomycetes</taxon>
        <taxon>Agaricomycetidae</taxon>
        <taxon>Agaricales</taxon>
        <taxon>Marasmiineae</taxon>
        <taxon>Omphalotaceae</taxon>
        <taxon>Rhodocollybia</taxon>
    </lineage>
</organism>
<comment type="caution">
    <text evidence="2">The sequence shown here is derived from an EMBL/GenBank/DDBJ whole genome shotgun (WGS) entry which is preliminary data.</text>
</comment>
<feature type="region of interest" description="Disordered" evidence="1">
    <location>
        <begin position="1"/>
        <end position="26"/>
    </location>
</feature>
<accession>A0A9P5PQQ4</accession>
<dbReference type="AlphaFoldDB" id="A0A9P5PQQ4"/>
<sequence>MRPSDLDPPLLPSLTSAPPQGDVYPDNTRVTIEAAIIGRMAEHIHHLESQLVGDGVSEAPPPPYVSS</sequence>
<dbReference type="Proteomes" id="UP000772434">
    <property type="component" value="Unassembled WGS sequence"/>
</dbReference>
<name>A0A9P5PQQ4_9AGAR</name>
<dbReference type="OrthoDB" id="3130032at2759"/>
<evidence type="ECO:0000313" key="2">
    <source>
        <dbReference type="EMBL" id="KAF9066385.1"/>
    </source>
</evidence>
<evidence type="ECO:0000313" key="3">
    <source>
        <dbReference type="Proteomes" id="UP000772434"/>
    </source>
</evidence>
<evidence type="ECO:0000256" key="1">
    <source>
        <dbReference type="SAM" id="MobiDB-lite"/>
    </source>
</evidence>
<keyword evidence="3" id="KW-1185">Reference proteome</keyword>
<reference evidence="2" key="1">
    <citation type="submission" date="2020-11" db="EMBL/GenBank/DDBJ databases">
        <authorList>
            <consortium name="DOE Joint Genome Institute"/>
            <person name="Ahrendt S."/>
            <person name="Riley R."/>
            <person name="Andreopoulos W."/>
            <person name="Labutti K."/>
            <person name="Pangilinan J."/>
            <person name="Ruiz-Duenas F.J."/>
            <person name="Barrasa J.M."/>
            <person name="Sanchez-Garcia M."/>
            <person name="Camarero S."/>
            <person name="Miyauchi S."/>
            <person name="Serrano A."/>
            <person name="Linde D."/>
            <person name="Babiker R."/>
            <person name="Drula E."/>
            <person name="Ayuso-Fernandez I."/>
            <person name="Pacheco R."/>
            <person name="Padilla G."/>
            <person name="Ferreira P."/>
            <person name="Barriuso J."/>
            <person name="Kellner H."/>
            <person name="Castanera R."/>
            <person name="Alfaro M."/>
            <person name="Ramirez L."/>
            <person name="Pisabarro A.G."/>
            <person name="Kuo A."/>
            <person name="Tritt A."/>
            <person name="Lipzen A."/>
            <person name="He G."/>
            <person name="Yan M."/>
            <person name="Ng V."/>
            <person name="Cullen D."/>
            <person name="Martin F."/>
            <person name="Rosso M.-N."/>
            <person name="Henrissat B."/>
            <person name="Hibbett D."/>
            <person name="Martinez A.T."/>
            <person name="Grigoriev I.V."/>
        </authorList>
    </citation>
    <scope>NUCLEOTIDE SEQUENCE</scope>
    <source>
        <strain evidence="2">AH 40177</strain>
    </source>
</reference>
<dbReference type="EMBL" id="JADNRY010000088">
    <property type="protein sequence ID" value="KAF9066385.1"/>
    <property type="molecule type" value="Genomic_DNA"/>
</dbReference>
<proteinExistence type="predicted"/>